<feature type="transmembrane region" description="Helical" evidence="1">
    <location>
        <begin position="96"/>
        <end position="117"/>
    </location>
</feature>
<accession>A0AAN9MWX7</accession>
<organism evidence="2 3">
    <name type="scientific">Canavalia gladiata</name>
    <name type="common">Sword bean</name>
    <name type="synonym">Dolichos gladiatus</name>
    <dbReference type="NCBI Taxonomy" id="3824"/>
    <lineage>
        <taxon>Eukaryota</taxon>
        <taxon>Viridiplantae</taxon>
        <taxon>Streptophyta</taxon>
        <taxon>Embryophyta</taxon>
        <taxon>Tracheophyta</taxon>
        <taxon>Spermatophyta</taxon>
        <taxon>Magnoliopsida</taxon>
        <taxon>eudicotyledons</taxon>
        <taxon>Gunneridae</taxon>
        <taxon>Pentapetalae</taxon>
        <taxon>rosids</taxon>
        <taxon>fabids</taxon>
        <taxon>Fabales</taxon>
        <taxon>Fabaceae</taxon>
        <taxon>Papilionoideae</taxon>
        <taxon>50 kb inversion clade</taxon>
        <taxon>NPAAA clade</taxon>
        <taxon>indigoferoid/millettioid clade</taxon>
        <taxon>Phaseoleae</taxon>
        <taxon>Canavalia</taxon>
    </lineage>
</organism>
<proteinExistence type="predicted"/>
<evidence type="ECO:0000256" key="1">
    <source>
        <dbReference type="SAM" id="Phobius"/>
    </source>
</evidence>
<feature type="transmembrane region" description="Helical" evidence="1">
    <location>
        <begin position="27"/>
        <end position="47"/>
    </location>
</feature>
<sequence>MLNPSDLFSSTMPISMPYPPLTCTRKVICIVMWLLMSLFQLLNFSLLKMPMFWKKIPIGIEFAKHFGSHLSPIEGLVLTVDGLLCCTVLDNHSIKIYVVVNFDMMVMIHFCMPLLLLKGFTSKEMLKLACH</sequence>
<reference evidence="2 3" key="1">
    <citation type="submission" date="2024-01" db="EMBL/GenBank/DDBJ databases">
        <title>The genomes of 5 underutilized Papilionoideae crops provide insights into root nodulation and disease resistanc.</title>
        <authorList>
            <person name="Jiang F."/>
        </authorList>
    </citation>
    <scope>NUCLEOTIDE SEQUENCE [LARGE SCALE GENOMIC DNA]</scope>
    <source>
        <strain evidence="2">LVBAO_FW01</strain>
        <tissue evidence="2">Leaves</tissue>
    </source>
</reference>
<gene>
    <name evidence="2" type="ORF">VNO77_04291</name>
</gene>
<keyword evidence="1" id="KW-0472">Membrane</keyword>
<evidence type="ECO:0000313" key="2">
    <source>
        <dbReference type="EMBL" id="KAK7362187.1"/>
    </source>
</evidence>
<name>A0AAN9MWX7_CANGL</name>
<dbReference type="EMBL" id="JAYMYQ010000001">
    <property type="protein sequence ID" value="KAK7362187.1"/>
    <property type="molecule type" value="Genomic_DNA"/>
</dbReference>
<keyword evidence="1" id="KW-1133">Transmembrane helix</keyword>
<dbReference type="AlphaFoldDB" id="A0AAN9MWX7"/>
<protein>
    <submittedName>
        <fullName evidence="2">Uncharacterized protein</fullName>
    </submittedName>
</protein>
<evidence type="ECO:0000313" key="3">
    <source>
        <dbReference type="Proteomes" id="UP001367508"/>
    </source>
</evidence>
<keyword evidence="1" id="KW-0812">Transmembrane</keyword>
<comment type="caution">
    <text evidence="2">The sequence shown here is derived from an EMBL/GenBank/DDBJ whole genome shotgun (WGS) entry which is preliminary data.</text>
</comment>
<dbReference type="Proteomes" id="UP001367508">
    <property type="component" value="Unassembled WGS sequence"/>
</dbReference>
<keyword evidence="3" id="KW-1185">Reference proteome</keyword>